<reference evidence="1" key="1">
    <citation type="submission" date="2023-06" db="EMBL/GenBank/DDBJ databases">
        <title>Genomic of Agaribacillus aureum.</title>
        <authorList>
            <person name="Wang G."/>
        </authorList>
    </citation>
    <scope>NUCLEOTIDE SEQUENCE</scope>
    <source>
        <strain evidence="1">BMA12</strain>
    </source>
</reference>
<comment type="caution">
    <text evidence="1">The sequence shown here is derived from an EMBL/GenBank/DDBJ whole genome shotgun (WGS) entry which is preliminary data.</text>
</comment>
<sequence>MFFPINHEDYKVINDFLATLKREKDRHHFQHALAANIARAVLCVDERKT</sequence>
<protein>
    <submittedName>
        <fullName evidence="1">Uncharacterized protein</fullName>
    </submittedName>
</protein>
<accession>A0ABT8LAH4</accession>
<gene>
    <name evidence="1" type="ORF">QQ020_21925</name>
</gene>
<organism evidence="1 2">
    <name type="scientific">Agaribacillus aureus</name>
    <dbReference type="NCBI Taxonomy" id="3051825"/>
    <lineage>
        <taxon>Bacteria</taxon>
        <taxon>Pseudomonadati</taxon>
        <taxon>Bacteroidota</taxon>
        <taxon>Cytophagia</taxon>
        <taxon>Cytophagales</taxon>
        <taxon>Splendidivirgaceae</taxon>
        <taxon>Agaribacillus</taxon>
    </lineage>
</organism>
<dbReference type="RefSeq" id="WP_346760092.1">
    <property type="nucleotide sequence ID" value="NZ_JAUJEB010000005.1"/>
</dbReference>
<evidence type="ECO:0000313" key="2">
    <source>
        <dbReference type="Proteomes" id="UP001172083"/>
    </source>
</evidence>
<dbReference type="EMBL" id="JAUJEB010000005">
    <property type="protein sequence ID" value="MDN5214753.1"/>
    <property type="molecule type" value="Genomic_DNA"/>
</dbReference>
<keyword evidence="2" id="KW-1185">Reference proteome</keyword>
<proteinExistence type="predicted"/>
<name>A0ABT8LAH4_9BACT</name>
<dbReference type="Proteomes" id="UP001172083">
    <property type="component" value="Unassembled WGS sequence"/>
</dbReference>
<evidence type="ECO:0000313" key="1">
    <source>
        <dbReference type="EMBL" id="MDN5214753.1"/>
    </source>
</evidence>